<organism evidence="1 2">
    <name type="scientific">Coniochaeta hoffmannii</name>
    <dbReference type="NCBI Taxonomy" id="91930"/>
    <lineage>
        <taxon>Eukaryota</taxon>
        <taxon>Fungi</taxon>
        <taxon>Dikarya</taxon>
        <taxon>Ascomycota</taxon>
        <taxon>Pezizomycotina</taxon>
        <taxon>Sordariomycetes</taxon>
        <taxon>Sordariomycetidae</taxon>
        <taxon>Coniochaetales</taxon>
        <taxon>Coniochaetaceae</taxon>
        <taxon>Coniochaeta</taxon>
    </lineage>
</organism>
<gene>
    <name evidence="1" type="ORF">NKR19_g4920</name>
</gene>
<comment type="caution">
    <text evidence="1">The sequence shown here is derived from an EMBL/GenBank/DDBJ whole genome shotgun (WGS) entry which is preliminary data.</text>
</comment>
<keyword evidence="2" id="KW-1185">Reference proteome</keyword>
<dbReference type="SUPFAM" id="SSF53335">
    <property type="entry name" value="S-adenosyl-L-methionine-dependent methyltransferases"/>
    <property type="match status" value="1"/>
</dbReference>
<dbReference type="PANTHER" id="PTHR43464:SF52">
    <property type="entry name" value="PUTATIVE-RELATED"/>
    <property type="match status" value="1"/>
</dbReference>
<evidence type="ECO:0000313" key="2">
    <source>
        <dbReference type="Proteomes" id="UP001174691"/>
    </source>
</evidence>
<dbReference type="Proteomes" id="UP001174691">
    <property type="component" value="Unassembled WGS sequence"/>
</dbReference>
<accession>A0AA38S8S7</accession>
<protein>
    <submittedName>
        <fullName evidence="1">S-adenosyl-L-methionine-dependent methyltransferase</fullName>
    </submittedName>
</protein>
<dbReference type="InterPro" id="IPR029063">
    <property type="entry name" value="SAM-dependent_MTases_sf"/>
</dbReference>
<dbReference type="GO" id="GO:0010420">
    <property type="term" value="F:polyprenyldihydroxybenzoate methyltransferase activity"/>
    <property type="evidence" value="ECO:0007669"/>
    <property type="project" value="TreeGrafter"/>
</dbReference>
<dbReference type="PANTHER" id="PTHR43464">
    <property type="entry name" value="METHYLTRANSFERASE"/>
    <property type="match status" value="1"/>
</dbReference>
<evidence type="ECO:0000313" key="1">
    <source>
        <dbReference type="EMBL" id="KAJ9151520.1"/>
    </source>
</evidence>
<dbReference type="CDD" id="cd02440">
    <property type="entry name" value="AdoMet_MTases"/>
    <property type="match status" value="1"/>
</dbReference>
<dbReference type="EMBL" id="JANBVN010000064">
    <property type="protein sequence ID" value="KAJ9151520.1"/>
    <property type="molecule type" value="Genomic_DNA"/>
</dbReference>
<dbReference type="AlphaFoldDB" id="A0AA38S8S7"/>
<keyword evidence="1" id="KW-0489">Methyltransferase</keyword>
<dbReference type="Pfam" id="PF13489">
    <property type="entry name" value="Methyltransf_23"/>
    <property type="match status" value="1"/>
</dbReference>
<dbReference type="Gene3D" id="3.40.50.150">
    <property type="entry name" value="Vaccinia Virus protein VP39"/>
    <property type="match status" value="1"/>
</dbReference>
<name>A0AA38S8S7_9PEZI</name>
<dbReference type="GO" id="GO:0032259">
    <property type="term" value="P:methylation"/>
    <property type="evidence" value="ECO:0007669"/>
    <property type="project" value="UniProtKB-KW"/>
</dbReference>
<proteinExistence type="predicted"/>
<keyword evidence="1" id="KW-0808">Transferase</keyword>
<sequence>MSSSTPSPIPQETSASGRKVTYLSTLEAYDKWASVYDSDGNVLQAIDDEEVVRLLPQVLSLLPTDLNRPPKILDLGCGTGRNTLKLLGIPGAVIYGLDLSPKMLQIAEDRCTTAWNTLPPDQRAASLTFRTHDVLDKNHTVTESLPAGPIAADVVISTLVVEHVPLADFFAEVDGLLAAAPSGVLLVTNMHADMGSRSQAGFNDPATGEKIRPVSYNHSVEDLVEAARAAGYELVEGSAVERGVDEEMARRLGPRAGKWVGVRTWMGGIFRRRVGREV</sequence>
<reference evidence="1" key="1">
    <citation type="submission" date="2022-07" db="EMBL/GenBank/DDBJ databases">
        <title>Fungi with potential for degradation of polypropylene.</title>
        <authorList>
            <person name="Gostincar C."/>
        </authorList>
    </citation>
    <scope>NUCLEOTIDE SEQUENCE</scope>
    <source>
        <strain evidence="1">EXF-13287</strain>
    </source>
</reference>